<name>A0A448WP38_9PLAT</name>
<organism evidence="1 2">
    <name type="scientific">Protopolystoma xenopodis</name>
    <dbReference type="NCBI Taxonomy" id="117903"/>
    <lineage>
        <taxon>Eukaryota</taxon>
        <taxon>Metazoa</taxon>
        <taxon>Spiralia</taxon>
        <taxon>Lophotrochozoa</taxon>
        <taxon>Platyhelminthes</taxon>
        <taxon>Monogenea</taxon>
        <taxon>Polyopisthocotylea</taxon>
        <taxon>Polystomatidea</taxon>
        <taxon>Polystomatidae</taxon>
        <taxon>Protopolystoma</taxon>
    </lineage>
</organism>
<proteinExistence type="predicted"/>
<dbReference type="EMBL" id="CAAALY010029505">
    <property type="protein sequence ID" value="VEL16690.1"/>
    <property type="molecule type" value="Genomic_DNA"/>
</dbReference>
<dbReference type="AlphaFoldDB" id="A0A448WP38"/>
<comment type="caution">
    <text evidence="1">The sequence shown here is derived from an EMBL/GenBank/DDBJ whole genome shotgun (WGS) entry which is preliminary data.</text>
</comment>
<accession>A0A448WP38</accession>
<evidence type="ECO:0000313" key="2">
    <source>
        <dbReference type="Proteomes" id="UP000784294"/>
    </source>
</evidence>
<sequence>MLAGMTAPIGAYMPETVFVPIKVLRQSGLQMAEWHSQAIRERLD</sequence>
<reference evidence="1" key="1">
    <citation type="submission" date="2018-11" db="EMBL/GenBank/DDBJ databases">
        <authorList>
            <consortium name="Pathogen Informatics"/>
        </authorList>
    </citation>
    <scope>NUCLEOTIDE SEQUENCE</scope>
</reference>
<protein>
    <submittedName>
        <fullName evidence="1">Uncharacterized protein</fullName>
    </submittedName>
</protein>
<gene>
    <name evidence="1" type="ORF">PXEA_LOCUS10130</name>
</gene>
<keyword evidence="2" id="KW-1185">Reference proteome</keyword>
<dbReference type="Proteomes" id="UP000784294">
    <property type="component" value="Unassembled WGS sequence"/>
</dbReference>
<evidence type="ECO:0000313" key="1">
    <source>
        <dbReference type="EMBL" id="VEL16690.1"/>
    </source>
</evidence>